<evidence type="ECO:0000256" key="2">
    <source>
        <dbReference type="ARBA" id="ARBA00022475"/>
    </source>
</evidence>
<dbReference type="RefSeq" id="WP_006362162.1">
    <property type="nucleotide sequence ID" value="NZ_GG700630.1"/>
</dbReference>
<evidence type="ECO:0000256" key="1">
    <source>
        <dbReference type="ARBA" id="ARBA00004651"/>
    </source>
</evidence>
<dbReference type="EMBL" id="ACUX02000006">
    <property type="protein sequence ID" value="EEZ61568.1"/>
    <property type="molecule type" value="Genomic_DNA"/>
</dbReference>
<evidence type="ECO:0000259" key="7">
    <source>
        <dbReference type="Pfam" id="PF00482"/>
    </source>
</evidence>
<dbReference type="PANTHER" id="PTHR35007">
    <property type="entry name" value="INTEGRAL MEMBRANE PROTEIN-RELATED"/>
    <property type="match status" value="1"/>
</dbReference>
<evidence type="ECO:0000313" key="9">
    <source>
        <dbReference type="Proteomes" id="UP000006001"/>
    </source>
</evidence>
<proteinExistence type="predicted"/>
<keyword evidence="9" id="KW-1185">Reference proteome</keyword>
<dbReference type="eggNOG" id="COG2064">
    <property type="taxonomic scope" value="Bacteria"/>
</dbReference>
<evidence type="ECO:0000313" key="8">
    <source>
        <dbReference type="EMBL" id="EEZ61568.1"/>
    </source>
</evidence>
<evidence type="ECO:0000256" key="5">
    <source>
        <dbReference type="ARBA" id="ARBA00023136"/>
    </source>
</evidence>
<dbReference type="Pfam" id="PF00482">
    <property type="entry name" value="T2SSF"/>
    <property type="match status" value="1"/>
</dbReference>
<dbReference type="InterPro" id="IPR018076">
    <property type="entry name" value="T2SS_GspF_dom"/>
</dbReference>
<dbReference type="HOGENOM" id="CLU_1299052_0_0_11"/>
<dbReference type="Proteomes" id="UP000006001">
    <property type="component" value="Unassembled WGS sequence"/>
</dbReference>
<keyword evidence="2" id="KW-1003">Cell membrane</keyword>
<dbReference type="GO" id="GO:0005886">
    <property type="term" value="C:plasma membrane"/>
    <property type="evidence" value="ECO:0007669"/>
    <property type="project" value="UniProtKB-SubCell"/>
</dbReference>
<accession>D0WGF5</accession>
<comment type="subcellular location">
    <subcellularLocation>
        <location evidence="1">Cell membrane</location>
        <topology evidence="1">Multi-pass membrane protein</topology>
    </subcellularLocation>
</comment>
<feature type="transmembrane region" description="Helical" evidence="6">
    <location>
        <begin position="6"/>
        <end position="24"/>
    </location>
</feature>
<evidence type="ECO:0000256" key="4">
    <source>
        <dbReference type="ARBA" id="ARBA00022989"/>
    </source>
</evidence>
<dbReference type="STRING" id="649764.HMPREF0762_00906"/>
<dbReference type="OrthoDB" id="3186511at2"/>
<name>D0WGF5_SLAES</name>
<evidence type="ECO:0000256" key="3">
    <source>
        <dbReference type="ARBA" id="ARBA00022692"/>
    </source>
</evidence>
<sequence>MNVLPMAAVLFAAAGGVVISTEAMRSRARKELKRSVLHASSLPERPAEEGSLFRFRPFVPTSGGKPDLRIERHASELFDAVSLGMRAGLSFDAAFALYCTRFDDELAGVCRDAHRAWSTGVLTRAEALASIASKARSPTLERFAANVERNVRFGSPMGRMLDALSRESSGAYRTKIEERVAKAPIEMLIPTATLILPAMLIVILGPVLLDLA</sequence>
<keyword evidence="5 6" id="KW-0472">Membrane</keyword>
<keyword evidence="3 6" id="KW-0812">Transmembrane</keyword>
<feature type="transmembrane region" description="Helical" evidence="6">
    <location>
        <begin position="187"/>
        <end position="209"/>
    </location>
</feature>
<protein>
    <submittedName>
        <fullName evidence="8">Bacterial type II secretion system domain protein F</fullName>
    </submittedName>
</protein>
<dbReference type="PANTHER" id="PTHR35007:SF2">
    <property type="entry name" value="PILUS ASSEMBLE PROTEIN"/>
    <property type="match status" value="1"/>
</dbReference>
<organism evidence="8 9">
    <name type="scientific">Slackia exigua (strain ATCC 700122 / DSM 15923 / CIP 105133 / JCM 11022 / KCTC 5966 / S-7)</name>
    <dbReference type="NCBI Taxonomy" id="649764"/>
    <lineage>
        <taxon>Bacteria</taxon>
        <taxon>Bacillati</taxon>
        <taxon>Actinomycetota</taxon>
        <taxon>Coriobacteriia</taxon>
        <taxon>Eggerthellales</taxon>
        <taxon>Eggerthellaceae</taxon>
        <taxon>Slackia</taxon>
    </lineage>
</organism>
<dbReference type="GeneID" id="85007471"/>
<gene>
    <name evidence="8" type="ORF">HMPREF0762_00906</name>
</gene>
<comment type="caution">
    <text evidence="8">The sequence shown here is derived from an EMBL/GenBank/DDBJ whole genome shotgun (WGS) entry which is preliminary data.</text>
</comment>
<reference evidence="8" key="1">
    <citation type="submission" date="2009-10" db="EMBL/GenBank/DDBJ databases">
        <authorList>
            <person name="Weinstock G."/>
            <person name="Sodergren E."/>
            <person name="Clifton S."/>
            <person name="Fulton L."/>
            <person name="Fulton B."/>
            <person name="Courtney L."/>
            <person name="Fronick C."/>
            <person name="Harrison M."/>
            <person name="Strong C."/>
            <person name="Farmer C."/>
            <person name="Delahaunty K."/>
            <person name="Markovic C."/>
            <person name="Hall O."/>
            <person name="Minx P."/>
            <person name="Tomlinson C."/>
            <person name="Mitreva M."/>
            <person name="Nelson J."/>
            <person name="Hou S."/>
            <person name="Wollam A."/>
            <person name="Pepin K.H."/>
            <person name="Johnson M."/>
            <person name="Bhonagiri V."/>
            <person name="Nash W.E."/>
            <person name="Warren W."/>
            <person name="Chinwalla A."/>
            <person name="Mardis E.R."/>
            <person name="Wilson R.K."/>
        </authorList>
    </citation>
    <scope>NUCLEOTIDE SEQUENCE [LARGE SCALE GENOMIC DNA]</scope>
    <source>
        <strain evidence="8">ATCC 700122</strain>
    </source>
</reference>
<dbReference type="AlphaFoldDB" id="D0WGF5"/>
<evidence type="ECO:0000256" key="6">
    <source>
        <dbReference type="SAM" id="Phobius"/>
    </source>
</evidence>
<keyword evidence="4 6" id="KW-1133">Transmembrane helix</keyword>
<feature type="domain" description="Type II secretion system protein GspF" evidence="7">
    <location>
        <begin position="79"/>
        <end position="204"/>
    </location>
</feature>